<dbReference type="GO" id="GO:0016788">
    <property type="term" value="F:hydrolase activity, acting on ester bonds"/>
    <property type="evidence" value="ECO:0007669"/>
    <property type="project" value="InterPro"/>
</dbReference>
<feature type="signal peptide" evidence="3">
    <location>
        <begin position="1"/>
        <end position="19"/>
    </location>
</feature>
<organism evidence="5 6">
    <name type="scientific">Chrysemys picta bellii</name>
    <name type="common">Western painted turtle</name>
    <name type="synonym">Emys bellii</name>
    <dbReference type="NCBI Taxonomy" id="8478"/>
    <lineage>
        <taxon>Eukaryota</taxon>
        <taxon>Metazoa</taxon>
        <taxon>Chordata</taxon>
        <taxon>Craniata</taxon>
        <taxon>Vertebrata</taxon>
        <taxon>Euteleostomi</taxon>
        <taxon>Archelosauria</taxon>
        <taxon>Testudinata</taxon>
        <taxon>Testudines</taxon>
        <taxon>Cryptodira</taxon>
        <taxon>Durocryptodira</taxon>
        <taxon>Testudinoidea</taxon>
        <taxon>Emydidae</taxon>
        <taxon>Chrysemys</taxon>
    </lineage>
</organism>
<evidence type="ECO:0000256" key="3">
    <source>
        <dbReference type="SAM" id="SignalP"/>
    </source>
</evidence>
<dbReference type="PIRSF" id="PIRSF000862">
    <property type="entry name" value="Steryl_ester_lip"/>
    <property type="match status" value="1"/>
</dbReference>
<evidence type="ECO:0000313" key="5">
    <source>
        <dbReference type="Ensembl" id="ENSCPBP00000038313.1"/>
    </source>
</evidence>
<dbReference type="Proteomes" id="UP000694380">
    <property type="component" value="Unplaced"/>
</dbReference>
<dbReference type="InterPro" id="IPR006693">
    <property type="entry name" value="AB_hydrolase_lipase"/>
</dbReference>
<name>A0A8C3PF74_CHRPI</name>
<sequence>MWHSVAVTCLIHGIILVQGLSDSRSNDNPEMHMNISEIIQYRGYPSEEYDVVTADGYILSVNRIPHGKLWKSPKPVVFLQHGLLADGSSWIINLATNSLGFILADAGYDVWIGNSRGNTWSRRHVNLSVHQEEFWKTGQEKLYYVGHSEGTTTAFITFSTMPQLAQRIKMYFALAPVATLKYAQSLLTKLALLPDAVIKVCDFLERISVNQKFCGNLMFELCGFNEKNLNMSRIYVYITHAPAGTSVQNIIHWKQVIKSGKLKAYDWGIPSNKVHYDQDTPPIYNVTDMQVPTAMWSGGNDWLADPIDVDLLLPQVTNLVYHKVIPDWNHLDFIWGLNAPERMYNEILDLMRKNT</sequence>
<dbReference type="Gene3D" id="3.40.50.1820">
    <property type="entry name" value="alpha/beta hydrolase"/>
    <property type="match status" value="1"/>
</dbReference>
<feature type="active site" description="Nucleophile" evidence="2">
    <location>
        <position position="148"/>
    </location>
</feature>
<evidence type="ECO:0000259" key="4">
    <source>
        <dbReference type="Pfam" id="PF04083"/>
    </source>
</evidence>
<dbReference type="InterPro" id="IPR029058">
    <property type="entry name" value="AB_hydrolase_fold"/>
</dbReference>
<comment type="similarity">
    <text evidence="1">Belongs to the AB hydrolase superfamily. Lipase family.</text>
</comment>
<dbReference type="Pfam" id="PF04083">
    <property type="entry name" value="Abhydro_lipase"/>
    <property type="match status" value="1"/>
</dbReference>
<keyword evidence="3" id="KW-0732">Signal</keyword>
<protein>
    <recommendedName>
        <fullName evidence="4">Partial AB-hydrolase lipase domain-containing protein</fullName>
    </recommendedName>
</protein>
<dbReference type="InterPro" id="IPR025483">
    <property type="entry name" value="Lipase_euk"/>
</dbReference>
<feature type="chain" id="PRO_5034336547" description="Partial AB-hydrolase lipase domain-containing protein" evidence="3">
    <location>
        <begin position="20"/>
        <end position="355"/>
    </location>
</feature>
<dbReference type="GO" id="GO:0006629">
    <property type="term" value="P:lipid metabolic process"/>
    <property type="evidence" value="ECO:0007669"/>
    <property type="project" value="InterPro"/>
</dbReference>
<feature type="domain" description="Partial AB-hydrolase lipase" evidence="4">
    <location>
        <begin position="35"/>
        <end position="94"/>
    </location>
</feature>
<dbReference type="SUPFAM" id="SSF53474">
    <property type="entry name" value="alpha/beta-Hydrolases"/>
    <property type="match status" value="1"/>
</dbReference>
<feature type="active site" description="Charge relay system" evidence="2">
    <location>
        <position position="301"/>
    </location>
</feature>
<dbReference type="PANTHER" id="PTHR11005">
    <property type="entry name" value="LYSOSOMAL ACID LIPASE-RELATED"/>
    <property type="match status" value="1"/>
</dbReference>
<evidence type="ECO:0000256" key="1">
    <source>
        <dbReference type="ARBA" id="ARBA00010701"/>
    </source>
</evidence>
<gene>
    <name evidence="5" type="primary">LOC101936083</name>
</gene>
<dbReference type="AlphaFoldDB" id="A0A8C3PF74"/>
<dbReference type="Ensembl" id="ENSCPBT00000044907.1">
    <property type="protein sequence ID" value="ENSCPBP00000038313.1"/>
    <property type="gene ID" value="ENSCPBG00000026477.1"/>
</dbReference>
<evidence type="ECO:0000256" key="2">
    <source>
        <dbReference type="PIRSR" id="PIRSR000862-1"/>
    </source>
</evidence>
<proteinExistence type="inferred from homology"/>
<feature type="active site" description="Charge relay system" evidence="2">
    <location>
        <position position="330"/>
    </location>
</feature>
<reference evidence="5" key="1">
    <citation type="submission" date="2025-08" db="UniProtKB">
        <authorList>
            <consortium name="Ensembl"/>
        </authorList>
    </citation>
    <scope>IDENTIFICATION</scope>
</reference>
<accession>A0A8C3PF74</accession>
<evidence type="ECO:0000313" key="6">
    <source>
        <dbReference type="Proteomes" id="UP000694380"/>
    </source>
</evidence>
<dbReference type="GeneTree" id="ENSGT00940000154696"/>
<reference evidence="5" key="2">
    <citation type="submission" date="2025-09" db="UniProtKB">
        <authorList>
            <consortium name="Ensembl"/>
        </authorList>
    </citation>
    <scope>IDENTIFICATION</scope>
</reference>
<keyword evidence="6" id="KW-1185">Reference proteome</keyword>